<name>A0A0Q3WT06_9BACI</name>
<reference evidence="2 3" key="1">
    <citation type="submission" date="2015-09" db="EMBL/GenBank/DDBJ databases">
        <title>Genome sequencing project for genomic taxonomy and phylogenomics of Bacillus-like bacteria.</title>
        <authorList>
            <person name="Liu B."/>
            <person name="Wang J."/>
            <person name="Zhu Y."/>
            <person name="Liu G."/>
            <person name="Chen Q."/>
            <person name="Chen Z."/>
            <person name="Lan J."/>
            <person name="Che J."/>
            <person name="Ge C."/>
            <person name="Shi H."/>
            <person name="Pan Z."/>
            <person name="Liu X."/>
        </authorList>
    </citation>
    <scope>NUCLEOTIDE SEQUENCE [LARGE SCALE GENOMIC DNA]</scope>
    <source>
        <strain evidence="2 3">LMG 18435</strain>
    </source>
</reference>
<dbReference type="SUPFAM" id="SSF56322">
    <property type="entry name" value="ADC synthase"/>
    <property type="match status" value="1"/>
</dbReference>
<dbReference type="PATRIC" id="fig|157838.3.peg.2918"/>
<evidence type="ECO:0000313" key="3">
    <source>
        <dbReference type="Proteomes" id="UP000051888"/>
    </source>
</evidence>
<dbReference type="InterPro" id="IPR036038">
    <property type="entry name" value="Aminotransferase-like"/>
</dbReference>
<dbReference type="Gene3D" id="3.60.120.10">
    <property type="entry name" value="Anthranilate synthase"/>
    <property type="match status" value="1"/>
</dbReference>
<dbReference type="PANTHER" id="PTHR11236">
    <property type="entry name" value="AMINOBENZOATE/ANTHRANILATE SYNTHASE"/>
    <property type="match status" value="1"/>
</dbReference>
<gene>
    <name evidence="2" type="ORF">AN964_13145</name>
</gene>
<dbReference type="AlphaFoldDB" id="A0A0Q3WT06"/>
<dbReference type="PRINTS" id="PR00095">
    <property type="entry name" value="ANTSNTHASEI"/>
</dbReference>
<organism evidence="2 3">
    <name type="scientific">Heyndrickxia shackletonii</name>
    <dbReference type="NCBI Taxonomy" id="157838"/>
    <lineage>
        <taxon>Bacteria</taxon>
        <taxon>Bacillati</taxon>
        <taxon>Bacillota</taxon>
        <taxon>Bacilli</taxon>
        <taxon>Bacillales</taxon>
        <taxon>Bacillaceae</taxon>
        <taxon>Heyndrickxia</taxon>
    </lineage>
</organism>
<dbReference type="InterPro" id="IPR019999">
    <property type="entry name" value="Anth_synth_I-like"/>
</dbReference>
<keyword evidence="3" id="KW-1185">Reference proteome</keyword>
<dbReference type="InterPro" id="IPR001544">
    <property type="entry name" value="Aminotrans_IV"/>
</dbReference>
<dbReference type="RefSeq" id="WP_055740116.1">
    <property type="nucleotide sequence ID" value="NZ_JAAIWL010000034.1"/>
</dbReference>
<dbReference type="GO" id="GO:0000162">
    <property type="term" value="P:L-tryptophan biosynthetic process"/>
    <property type="evidence" value="ECO:0007669"/>
    <property type="project" value="TreeGrafter"/>
</dbReference>
<dbReference type="Gene3D" id="3.20.10.10">
    <property type="entry name" value="D-amino Acid Aminotransferase, subunit A, domain 2"/>
    <property type="match status" value="1"/>
</dbReference>
<dbReference type="NCBIfam" id="TIGR00553">
    <property type="entry name" value="pabB"/>
    <property type="match status" value="1"/>
</dbReference>
<dbReference type="PANTHER" id="PTHR11236:SF50">
    <property type="entry name" value="AMINODEOXYCHORISMATE SYNTHASE COMPONENT 1"/>
    <property type="match status" value="1"/>
</dbReference>
<dbReference type="STRING" id="157838.AN964_13145"/>
<dbReference type="SUPFAM" id="SSF56752">
    <property type="entry name" value="D-aminoacid aminotransferase-like PLP-dependent enzymes"/>
    <property type="match status" value="1"/>
</dbReference>
<dbReference type="GO" id="GO:0046820">
    <property type="term" value="F:4-amino-4-deoxychorismate synthase activity"/>
    <property type="evidence" value="ECO:0007669"/>
    <property type="project" value="TreeGrafter"/>
</dbReference>
<dbReference type="Gene3D" id="3.30.470.10">
    <property type="match status" value="1"/>
</dbReference>
<feature type="domain" description="Chorismate-utilising enzyme C-terminal" evidence="1">
    <location>
        <begin position="112"/>
        <end position="367"/>
    </location>
</feature>
<dbReference type="InterPro" id="IPR005801">
    <property type="entry name" value="ADC_synthase"/>
</dbReference>
<dbReference type="InterPro" id="IPR015890">
    <property type="entry name" value="Chorismate_C"/>
</dbReference>
<dbReference type="InterPro" id="IPR043131">
    <property type="entry name" value="BCAT-like_N"/>
</dbReference>
<dbReference type="GO" id="GO:0009396">
    <property type="term" value="P:folic acid-containing compound biosynthetic process"/>
    <property type="evidence" value="ECO:0007669"/>
    <property type="project" value="InterPro"/>
</dbReference>
<proteinExistence type="predicted"/>
<dbReference type="Proteomes" id="UP000051888">
    <property type="component" value="Unassembled WGS sequence"/>
</dbReference>
<evidence type="ECO:0000313" key="2">
    <source>
        <dbReference type="EMBL" id="KQL54346.1"/>
    </source>
</evidence>
<dbReference type="EMBL" id="LJJC01000004">
    <property type="protein sequence ID" value="KQL54346.1"/>
    <property type="molecule type" value="Genomic_DNA"/>
</dbReference>
<dbReference type="InterPro" id="IPR043132">
    <property type="entry name" value="BCAT-like_C"/>
</dbReference>
<sequence>MKQHPFLFFEFADQNGKPNPLAFSEPERIITTNQVEHVQSCLKDVQYAVQSGFYAAGYLSYEAAPAFEPAFKVNRGGKMPLLWFGIFRAPQKAIFSNSQDYSVLEWKSSVTEEKYQSNIQEIKNAIENGITYQVNYTNRLTSTFQGDDFSFYQQLSRAQSSKYSAYLHIGNYSILSASPELFFRWDGQKIITKPMKGTVKRGRTTKEDNELATWLYHSEKNRAENLMIVDLLRNDVGTIAESGSVKVEKLFEIEPYPTVLQMTSTITAKTLPGTQLIDIFRALFPCGSITGAPKISTMKIISELEETPREVYCGAIGYITPNNEAVFNVPIRTVVIDNKSKTATYGVGGGITWDSTSKDEYNEMITKASLLTVKRPSFELLESIKLENGKYELLDNHIERLQNSARYFGFFIDMEKVQKNLKQFADSHSDDSMKVRLIVSKNGHVKINGEMIPPITDNQIVSIASTPINKNDPFFYHKTTNRKIYIDHKSEHPESFDVLLWNQEGEITEFTNGNIVVELDGTFWTPPQECGLLAGTFRQTLLEKGELKEKIITLKEIQEATRTWFINSVRGWIEVRLAK</sequence>
<protein>
    <submittedName>
        <fullName evidence="2">Aminobenzoate synthetase</fullName>
    </submittedName>
</protein>
<dbReference type="Pfam" id="PF01063">
    <property type="entry name" value="Aminotran_4"/>
    <property type="match status" value="1"/>
</dbReference>
<comment type="caution">
    <text evidence="2">The sequence shown here is derived from an EMBL/GenBank/DDBJ whole genome shotgun (WGS) entry which is preliminary data.</text>
</comment>
<dbReference type="InterPro" id="IPR005802">
    <property type="entry name" value="ADC_synth_comp_1"/>
</dbReference>
<dbReference type="Pfam" id="PF00425">
    <property type="entry name" value="Chorismate_bind"/>
    <property type="match status" value="1"/>
</dbReference>
<evidence type="ECO:0000259" key="1">
    <source>
        <dbReference type="Pfam" id="PF00425"/>
    </source>
</evidence>
<accession>A0A0Q3WT06</accession>
<dbReference type="OrthoDB" id="9803598at2"/>